<feature type="compositionally biased region" description="Basic and acidic residues" evidence="1">
    <location>
        <begin position="80"/>
        <end position="90"/>
    </location>
</feature>
<protein>
    <submittedName>
        <fullName evidence="2">Uncharacterized protein</fullName>
    </submittedName>
</protein>
<comment type="caution">
    <text evidence="2">The sequence shown here is derived from an EMBL/GenBank/DDBJ whole genome shotgun (WGS) entry which is preliminary data.</text>
</comment>
<evidence type="ECO:0000313" key="2">
    <source>
        <dbReference type="EMBL" id="KAJ8477934.1"/>
    </source>
</evidence>
<keyword evidence="3" id="KW-1185">Reference proteome</keyword>
<organism evidence="2 3">
    <name type="scientific">Ensete ventricosum</name>
    <name type="common">Abyssinian banana</name>
    <name type="synonym">Musa ensete</name>
    <dbReference type="NCBI Taxonomy" id="4639"/>
    <lineage>
        <taxon>Eukaryota</taxon>
        <taxon>Viridiplantae</taxon>
        <taxon>Streptophyta</taxon>
        <taxon>Embryophyta</taxon>
        <taxon>Tracheophyta</taxon>
        <taxon>Spermatophyta</taxon>
        <taxon>Magnoliopsida</taxon>
        <taxon>Liliopsida</taxon>
        <taxon>Zingiberales</taxon>
        <taxon>Musaceae</taxon>
        <taxon>Ensete</taxon>
    </lineage>
</organism>
<dbReference type="AlphaFoldDB" id="A0AAV8QDP0"/>
<sequence>MVTTGWEMLPGGTFEDGRDAAAVENLVELLLSLRLSLSALTFPSSAARCPTDSTCTGNTQVHKNPGDHRNPLRKPNLWQEKTELVDRAREGGSSTDPGEAVDPSWDGLQK</sequence>
<gene>
    <name evidence="2" type="ORF">OPV22_021661</name>
</gene>
<feature type="compositionally biased region" description="Polar residues" evidence="1">
    <location>
        <begin position="51"/>
        <end position="62"/>
    </location>
</feature>
<evidence type="ECO:0000256" key="1">
    <source>
        <dbReference type="SAM" id="MobiDB-lite"/>
    </source>
</evidence>
<dbReference type="EMBL" id="JAQQAF010000006">
    <property type="protein sequence ID" value="KAJ8477934.1"/>
    <property type="molecule type" value="Genomic_DNA"/>
</dbReference>
<dbReference type="Proteomes" id="UP001222027">
    <property type="component" value="Unassembled WGS sequence"/>
</dbReference>
<reference evidence="2 3" key="1">
    <citation type="submission" date="2022-12" db="EMBL/GenBank/DDBJ databases">
        <title>Chromosome-scale assembly of the Ensete ventricosum genome.</title>
        <authorList>
            <person name="Dussert Y."/>
            <person name="Stocks J."/>
            <person name="Wendawek A."/>
            <person name="Woldeyes F."/>
            <person name="Nichols R.A."/>
            <person name="Borrell J.S."/>
        </authorList>
    </citation>
    <scope>NUCLEOTIDE SEQUENCE [LARGE SCALE GENOMIC DNA]</scope>
    <source>
        <strain evidence="3">cv. Maze</strain>
        <tissue evidence="2">Seeds</tissue>
    </source>
</reference>
<feature type="region of interest" description="Disordered" evidence="1">
    <location>
        <begin position="45"/>
        <end position="110"/>
    </location>
</feature>
<evidence type="ECO:0000313" key="3">
    <source>
        <dbReference type="Proteomes" id="UP001222027"/>
    </source>
</evidence>
<accession>A0AAV8QDP0</accession>
<name>A0AAV8QDP0_ENSVE</name>
<proteinExistence type="predicted"/>